<keyword evidence="3" id="KW-1185">Reference proteome</keyword>
<dbReference type="RefSeq" id="WP_149849443.1">
    <property type="nucleotide sequence ID" value="NZ_VUOB01000019.1"/>
</dbReference>
<evidence type="ECO:0000313" key="2">
    <source>
        <dbReference type="EMBL" id="KAA2263021.1"/>
    </source>
</evidence>
<name>A0A5B2XJF9_9PSEU</name>
<organism evidence="2 3">
    <name type="scientific">Solihabitans fulvus</name>
    <dbReference type="NCBI Taxonomy" id="1892852"/>
    <lineage>
        <taxon>Bacteria</taxon>
        <taxon>Bacillati</taxon>
        <taxon>Actinomycetota</taxon>
        <taxon>Actinomycetes</taxon>
        <taxon>Pseudonocardiales</taxon>
        <taxon>Pseudonocardiaceae</taxon>
        <taxon>Solihabitans</taxon>
    </lineage>
</organism>
<proteinExistence type="predicted"/>
<gene>
    <name evidence="2" type="ORF">F0L68_11250</name>
</gene>
<dbReference type="Proteomes" id="UP000323454">
    <property type="component" value="Unassembled WGS sequence"/>
</dbReference>
<reference evidence="2 3" key="2">
    <citation type="submission" date="2019-09" db="EMBL/GenBank/DDBJ databases">
        <authorList>
            <person name="Jin C."/>
        </authorList>
    </citation>
    <scope>NUCLEOTIDE SEQUENCE [LARGE SCALE GENOMIC DNA]</scope>
    <source>
        <strain evidence="2 3">AN110305</strain>
    </source>
</reference>
<comment type="caution">
    <text evidence="2">The sequence shown here is derived from an EMBL/GenBank/DDBJ whole genome shotgun (WGS) entry which is preliminary data.</text>
</comment>
<feature type="region of interest" description="Disordered" evidence="1">
    <location>
        <begin position="81"/>
        <end position="104"/>
    </location>
</feature>
<sequence length="205" mass="21235">MTATNQPGNPALQLATATYIAGRAANADSACVEHNPLGAGAAIVDGIGSSAAVVAAAHRAAETAAVVASHRGAQTGIIRRPDASLTPNAESPDEHWTARRGRGKNSCHQHTQEATMPRPLVPPPELELTAVRRLAKQLAEVESEVDRICAERNQAMIVAKAAGATGDHLAETAGIARRNAMDIVKTTPGDTKPQVVAELDSHSNA</sequence>
<dbReference type="EMBL" id="VUOB01000019">
    <property type="protein sequence ID" value="KAA2263021.1"/>
    <property type="molecule type" value="Genomic_DNA"/>
</dbReference>
<evidence type="ECO:0000256" key="1">
    <source>
        <dbReference type="SAM" id="MobiDB-lite"/>
    </source>
</evidence>
<accession>A0A5B2XJF9</accession>
<evidence type="ECO:0000313" key="3">
    <source>
        <dbReference type="Proteomes" id="UP000323454"/>
    </source>
</evidence>
<dbReference type="AlphaFoldDB" id="A0A5B2XJF9"/>
<dbReference type="OrthoDB" id="9801841at2"/>
<feature type="region of interest" description="Disordered" evidence="1">
    <location>
        <begin position="185"/>
        <end position="205"/>
    </location>
</feature>
<reference evidence="2 3" key="1">
    <citation type="submission" date="2019-09" db="EMBL/GenBank/DDBJ databases">
        <title>Goodfellowia gen. nov., a new genus of the Pseudonocardineae related to Actinoalloteichus, containing Goodfellowia coeruleoviolacea gen. nov., comb. nov. gen. nov., comb. nov.</title>
        <authorList>
            <person name="Labeda D."/>
        </authorList>
    </citation>
    <scope>NUCLEOTIDE SEQUENCE [LARGE SCALE GENOMIC DNA]</scope>
    <source>
        <strain evidence="2 3">AN110305</strain>
    </source>
</reference>
<protein>
    <submittedName>
        <fullName evidence="2">Uncharacterized protein</fullName>
    </submittedName>
</protein>